<name>A0ABD6DBF4_9EURY</name>
<reference evidence="2 3" key="1">
    <citation type="journal article" date="2019" name="Int. J. Syst. Evol. Microbiol.">
        <title>The Global Catalogue of Microorganisms (GCM) 10K type strain sequencing project: providing services to taxonomists for standard genome sequencing and annotation.</title>
        <authorList>
            <consortium name="The Broad Institute Genomics Platform"/>
            <consortium name="The Broad Institute Genome Sequencing Center for Infectious Disease"/>
            <person name="Wu L."/>
            <person name="Ma J."/>
        </authorList>
    </citation>
    <scope>NUCLEOTIDE SEQUENCE [LARGE SCALE GENOMIC DNA]</scope>
    <source>
        <strain evidence="2 3">CGMCC 1.10593</strain>
    </source>
</reference>
<keyword evidence="3" id="KW-1185">Reference proteome</keyword>
<accession>A0ABD6DBF4</accession>
<evidence type="ECO:0000313" key="3">
    <source>
        <dbReference type="Proteomes" id="UP001597052"/>
    </source>
</evidence>
<sequence length="340" mass="39826">MLTDRQKKIIENWDDQDEGKKKPIREKFRKSIADLPFLREIPPEEAREIVQSAIMNYADIDERSKLTDHDEKAARDGLNDLVVHERYDFPFIKNVTSILFNSVSENNFQRGINKGVENTVTWWRNNDVGEFFSLMEYGKKHRIENEATKNKLQYPNRTISLATPPKNKTEQLIRILAHESKEGLARPSLLSFYLENNVFELDIQKIKQDLGRGVNDIEEVPLDTIQDDLSIPYTKVSKLLEVKKAINRNQKKAKKIAYHINHPKNNSFNTALSFSFRENPAEFRWIQRELIELHREYLIEEGIMPDEEKLPEYPDVFIGVPRPSQLNLRSWNTKADFTEG</sequence>
<comment type="caution">
    <text evidence="2">The sequence shown here is derived from an EMBL/GenBank/DDBJ whole genome shotgun (WGS) entry which is preliminary data.</text>
</comment>
<dbReference type="RefSeq" id="WP_256397649.1">
    <property type="nucleotide sequence ID" value="NZ_JANHDJ010000009.1"/>
</dbReference>
<feature type="region of interest" description="Disordered" evidence="1">
    <location>
        <begin position="1"/>
        <end position="20"/>
    </location>
</feature>
<gene>
    <name evidence="2" type="ORF">ACFSBW_17515</name>
</gene>
<dbReference type="EMBL" id="JBHUDM010000007">
    <property type="protein sequence ID" value="MFD1643665.1"/>
    <property type="molecule type" value="Genomic_DNA"/>
</dbReference>
<dbReference type="AlphaFoldDB" id="A0ABD6DBF4"/>
<evidence type="ECO:0000256" key="1">
    <source>
        <dbReference type="SAM" id="MobiDB-lite"/>
    </source>
</evidence>
<feature type="compositionally biased region" description="Basic and acidic residues" evidence="1">
    <location>
        <begin position="1"/>
        <end position="11"/>
    </location>
</feature>
<proteinExistence type="predicted"/>
<evidence type="ECO:0000313" key="2">
    <source>
        <dbReference type="EMBL" id="MFD1643665.1"/>
    </source>
</evidence>
<protein>
    <submittedName>
        <fullName evidence="2">Uncharacterized protein</fullName>
    </submittedName>
</protein>
<organism evidence="2 3">
    <name type="scientific">Halohasta litorea</name>
    <dbReference type="NCBI Taxonomy" id="869891"/>
    <lineage>
        <taxon>Archaea</taxon>
        <taxon>Methanobacteriati</taxon>
        <taxon>Methanobacteriota</taxon>
        <taxon>Stenosarchaea group</taxon>
        <taxon>Halobacteria</taxon>
        <taxon>Halobacteriales</taxon>
        <taxon>Haloferacaceae</taxon>
        <taxon>Halohasta</taxon>
    </lineage>
</organism>
<dbReference type="Proteomes" id="UP001597052">
    <property type="component" value="Unassembled WGS sequence"/>
</dbReference>